<reference evidence="2" key="1">
    <citation type="submission" date="2021-12" db="EMBL/GenBank/DDBJ databases">
        <title>Discovery of the Pendulisporaceae a myxobacterial family with distinct sporulation behavior and unique specialized metabolism.</title>
        <authorList>
            <person name="Garcia R."/>
            <person name="Popoff A."/>
            <person name="Bader C.D."/>
            <person name="Loehr J."/>
            <person name="Walesch S."/>
            <person name="Walt C."/>
            <person name="Boldt J."/>
            <person name="Bunk B."/>
            <person name="Haeckl F.J.F.P.J."/>
            <person name="Gunesch A.P."/>
            <person name="Birkelbach J."/>
            <person name="Nuebel U."/>
            <person name="Pietschmann T."/>
            <person name="Bach T."/>
            <person name="Mueller R."/>
        </authorList>
    </citation>
    <scope>NUCLEOTIDE SEQUENCE</scope>
    <source>
        <strain evidence="2">MSr11367</strain>
    </source>
</reference>
<name>A0ABZ2LGF0_9BACT</name>
<keyword evidence="3" id="KW-1185">Reference proteome</keyword>
<dbReference type="Proteomes" id="UP001374803">
    <property type="component" value="Chromosome"/>
</dbReference>
<dbReference type="EMBL" id="CP089983">
    <property type="protein sequence ID" value="WXB10008.1"/>
    <property type="molecule type" value="Genomic_DNA"/>
</dbReference>
<accession>A0ABZ2LGF0</accession>
<proteinExistence type="predicted"/>
<evidence type="ECO:0008006" key="4">
    <source>
        <dbReference type="Google" id="ProtNLM"/>
    </source>
</evidence>
<dbReference type="RefSeq" id="WP_394839684.1">
    <property type="nucleotide sequence ID" value="NZ_CP089929.1"/>
</dbReference>
<evidence type="ECO:0000313" key="3">
    <source>
        <dbReference type="Proteomes" id="UP001374803"/>
    </source>
</evidence>
<feature type="signal peptide" evidence="1">
    <location>
        <begin position="1"/>
        <end position="21"/>
    </location>
</feature>
<protein>
    <recommendedName>
        <fullName evidence="4">Proteinase inhibitor I42 chagasin domain-containing protein</fullName>
    </recommendedName>
</protein>
<sequence length="181" mass="19310">MRRKVAAVALVTGLLAACIIADPLPEQRSLPTRVPSIILTTPDVSRPLLEAPDGGFNVTLRLYNPAAGYRWRVFVDYDDGVNPNPVPGLNISEPGSSDLPDVQTVTFSLSRAAMDPERCHVIEFVVALVFGAFPHNGDPGADSVSWRYVPGGDYSKCAQYDASVPDARPLDAGMDGSDASP</sequence>
<evidence type="ECO:0000256" key="1">
    <source>
        <dbReference type="SAM" id="SignalP"/>
    </source>
</evidence>
<gene>
    <name evidence="2" type="ORF">LVJ94_22615</name>
</gene>
<organism evidence="2 3">
    <name type="scientific">Pendulispora rubella</name>
    <dbReference type="NCBI Taxonomy" id="2741070"/>
    <lineage>
        <taxon>Bacteria</taxon>
        <taxon>Pseudomonadati</taxon>
        <taxon>Myxococcota</taxon>
        <taxon>Myxococcia</taxon>
        <taxon>Myxococcales</taxon>
        <taxon>Sorangiineae</taxon>
        <taxon>Pendulisporaceae</taxon>
        <taxon>Pendulispora</taxon>
    </lineage>
</organism>
<dbReference type="PROSITE" id="PS51257">
    <property type="entry name" value="PROKAR_LIPOPROTEIN"/>
    <property type="match status" value="1"/>
</dbReference>
<evidence type="ECO:0000313" key="2">
    <source>
        <dbReference type="EMBL" id="WXB10008.1"/>
    </source>
</evidence>
<keyword evidence="1" id="KW-0732">Signal</keyword>
<feature type="chain" id="PRO_5045231122" description="Proteinase inhibitor I42 chagasin domain-containing protein" evidence="1">
    <location>
        <begin position="22"/>
        <end position="181"/>
    </location>
</feature>